<dbReference type="InterPro" id="IPR038468">
    <property type="entry name" value="MmpS_C"/>
</dbReference>
<comment type="subcellular location">
    <subcellularLocation>
        <location evidence="1">Cell membrane</location>
    </subcellularLocation>
</comment>
<evidence type="ECO:0000256" key="1">
    <source>
        <dbReference type="ARBA" id="ARBA00004236"/>
    </source>
</evidence>
<dbReference type="EMBL" id="AP022595">
    <property type="protein sequence ID" value="BBY59790.1"/>
    <property type="molecule type" value="Genomic_DNA"/>
</dbReference>
<dbReference type="AlphaFoldDB" id="A0A7I7ST46"/>
<evidence type="ECO:0000256" key="5">
    <source>
        <dbReference type="ARBA" id="ARBA00022989"/>
    </source>
</evidence>
<keyword evidence="4 8" id="KW-0812">Transmembrane</keyword>
<proteinExistence type="inferred from homology"/>
<keyword evidence="3" id="KW-1003">Cell membrane</keyword>
<dbReference type="InterPro" id="IPR008693">
    <property type="entry name" value="MmpS"/>
</dbReference>
<comment type="similarity">
    <text evidence="2">Belongs to the MmpS family.</text>
</comment>
<dbReference type="GO" id="GO:0005886">
    <property type="term" value="C:plasma membrane"/>
    <property type="evidence" value="ECO:0007669"/>
    <property type="project" value="UniProtKB-SubCell"/>
</dbReference>
<sequence length="206" mass="21823">MDVVVEGNMPDVEPSRSDVATDGFPVADHHPDETFAAEYPEPSPAVQRSTGSPKKQRRSAGSALFGLLARLWIPLLIAAVIGAGGFTVSRLHGVFGAETSTPYSDTKVNPGKPYNPKHIRYEIFGAPGTLAEISFFNGDGDPEHQVDVALPWSFEFPLTTTGSIGSVAAQGDSDMIGCRIMIDGKVKSEKITNEASAFASCVLKAA</sequence>
<name>A0A7I7ST46_9MYCO</name>
<organism evidence="9 10">
    <name type="scientific">Mycolicibacterium sarraceniae</name>
    <dbReference type="NCBI Taxonomy" id="1534348"/>
    <lineage>
        <taxon>Bacteria</taxon>
        <taxon>Bacillati</taxon>
        <taxon>Actinomycetota</taxon>
        <taxon>Actinomycetes</taxon>
        <taxon>Mycobacteriales</taxon>
        <taxon>Mycobacteriaceae</taxon>
        <taxon>Mycolicibacterium</taxon>
    </lineage>
</organism>
<dbReference type="KEGG" id="msar:MSAR_29260"/>
<feature type="region of interest" description="Disordered" evidence="7">
    <location>
        <begin position="1"/>
        <end position="57"/>
    </location>
</feature>
<keyword evidence="6 8" id="KW-0472">Membrane</keyword>
<keyword evidence="10" id="KW-1185">Reference proteome</keyword>
<evidence type="ECO:0000256" key="8">
    <source>
        <dbReference type="SAM" id="Phobius"/>
    </source>
</evidence>
<evidence type="ECO:0008006" key="11">
    <source>
        <dbReference type="Google" id="ProtNLM"/>
    </source>
</evidence>
<protein>
    <recommendedName>
        <fullName evidence="11">Siderophore export accessory protein MmpS4</fullName>
    </recommendedName>
</protein>
<dbReference type="Pfam" id="PF05423">
    <property type="entry name" value="Mycobact_memb"/>
    <property type="match status" value="1"/>
</dbReference>
<evidence type="ECO:0000313" key="9">
    <source>
        <dbReference type="EMBL" id="BBY59790.1"/>
    </source>
</evidence>
<evidence type="ECO:0000313" key="10">
    <source>
        <dbReference type="Proteomes" id="UP000466445"/>
    </source>
</evidence>
<evidence type="ECO:0000256" key="7">
    <source>
        <dbReference type="SAM" id="MobiDB-lite"/>
    </source>
</evidence>
<evidence type="ECO:0000256" key="3">
    <source>
        <dbReference type="ARBA" id="ARBA00022475"/>
    </source>
</evidence>
<evidence type="ECO:0000256" key="6">
    <source>
        <dbReference type="ARBA" id="ARBA00023136"/>
    </source>
</evidence>
<evidence type="ECO:0000256" key="4">
    <source>
        <dbReference type="ARBA" id="ARBA00022692"/>
    </source>
</evidence>
<dbReference type="Proteomes" id="UP000466445">
    <property type="component" value="Chromosome"/>
</dbReference>
<keyword evidence="5 8" id="KW-1133">Transmembrane helix</keyword>
<gene>
    <name evidence="9" type="ORF">MSAR_29260</name>
</gene>
<dbReference type="Gene3D" id="2.60.40.2880">
    <property type="entry name" value="MmpS1-5, C-terminal soluble domain"/>
    <property type="match status" value="1"/>
</dbReference>
<accession>A0A7I7ST46</accession>
<feature type="transmembrane region" description="Helical" evidence="8">
    <location>
        <begin position="63"/>
        <end position="86"/>
    </location>
</feature>
<evidence type="ECO:0000256" key="2">
    <source>
        <dbReference type="ARBA" id="ARBA00007531"/>
    </source>
</evidence>
<reference evidence="9 10" key="1">
    <citation type="journal article" date="2019" name="Emerg. Microbes Infect.">
        <title>Comprehensive subspecies identification of 175 nontuberculous mycobacteria species based on 7547 genomic profiles.</title>
        <authorList>
            <person name="Matsumoto Y."/>
            <person name="Kinjo T."/>
            <person name="Motooka D."/>
            <person name="Nabeya D."/>
            <person name="Jung N."/>
            <person name="Uechi K."/>
            <person name="Horii T."/>
            <person name="Iida T."/>
            <person name="Fujita J."/>
            <person name="Nakamura S."/>
        </authorList>
    </citation>
    <scope>NUCLEOTIDE SEQUENCE [LARGE SCALE GENOMIC DNA]</scope>
    <source>
        <strain evidence="9 10">JCM 30395</strain>
    </source>
</reference>